<dbReference type="AlphaFoldDB" id="A0A0A8USF2"/>
<dbReference type="PATRIC" id="fig|449.7.peg.2563"/>
<sequence length="110" mass="13071">MLNKRFYKSIIGISKFILPVVLLLLLAPQLMQFSSELSTINNFFKTHQIGFLLCHTLFYLALYWAWPKLITGMINRRQDELDEAQIKLALQAKYYLIAALIFFELLVWWR</sequence>
<dbReference type="EMBL" id="LN681225">
    <property type="protein sequence ID" value="CEK11628.1"/>
    <property type="molecule type" value="Genomic_DNA"/>
</dbReference>
<dbReference type="OrthoDB" id="5638532at2"/>
<dbReference type="HOGENOM" id="CLU_149973_0_0_6"/>
<accession>A0A0A8USF2</accession>
<evidence type="ECO:0000313" key="3">
    <source>
        <dbReference type="Proteomes" id="UP000032803"/>
    </source>
</evidence>
<feature type="transmembrane region" description="Helical" evidence="1">
    <location>
        <begin position="49"/>
        <end position="67"/>
    </location>
</feature>
<name>A0A0A8USF2_LEGHA</name>
<keyword evidence="1" id="KW-0472">Membrane</keyword>
<protein>
    <submittedName>
        <fullName evidence="2">Uncharacterized protein</fullName>
    </submittedName>
</protein>
<dbReference type="KEGG" id="lha:LHA_2625"/>
<reference evidence="3" key="1">
    <citation type="submission" date="2014-09" db="EMBL/GenBank/DDBJ databases">
        <authorList>
            <person name="Gomez-Valero L."/>
        </authorList>
    </citation>
    <scope>NUCLEOTIDE SEQUENCE [LARGE SCALE GENOMIC DNA]</scope>
    <source>
        <strain evidence="3">ATCC35250</strain>
    </source>
</reference>
<evidence type="ECO:0000313" key="2">
    <source>
        <dbReference type="EMBL" id="CEK11628.1"/>
    </source>
</evidence>
<feature type="transmembrane region" description="Helical" evidence="1">
    <location>
        <begin position="88"/>
        <end position="109"/>
    </location>
</feature>
<evidence type="ECO:0000256" key="1">
    <source>
        <dbReference type="SAM" id="Phobius"/>
    </source>
</evidence>
<dbReference type="Proteomes" id="UP000032803">
    <property type="component" value="Chromosome I"/>
</dbReference>
<proteinExistence type="predicted"/>
<organism evidence="2 3">
    <name type="scientific">Legionella hackeliae</name>
    <dbReference type="NCBI Taxonomy" id="449"/>
    <lineage>
        <taxon>Bacteria</taxon>
        <taxon>Pseudomonadati</taxon>
        <taxon>Pseudomonadota</taxon>
        <taxon>Gammaproteobacteria</taxon>
        <taxon>Legionellales</taxon>
        <taxon>Legionellaceae</taxon>
        <taxon>Legionella</taxon>
    </lineage>
</organism>
<gene>
    <name evidence="2" type="ORF">LHA_2625</name>
</gene>
<keyword evidence="1" id="KW-0812">Transmembrane</keyword>
<dbReference type="STRING" id="449.LHA_2625"/>
<keyword evidence="3" id="KW-1185">Reference proteome</keyword>
<dbReference type="RefSeq" id="WP_045106782.1">
    <property type="nucleotide sequence ID" value="NZ_LN681225.1"/>
</dbReference>
<keyword evidence="1" id="KW-1133">Transmembrane helix</keyword>